<organism evidence="1 2">
    <name type="scientific">Caerostris darwini</name>
    <dbReference type="NCBI Taxonomy" id="1538125"/>
    <lineage>
        <taxon>Eukaryota</taxon>
        <taxon>Metazoa</taxon>
        <taxon>Ecdysozoa</taxon>
        <taxon>Arthropoda</taxon>
        <taxon>Chelicerata</taxon>
        <taxon>Arachnida</taxon>
        <taxon>Araneae</taxon>
        <taxon>Araneomorphae</taxon>
        <taxon>Entelegynae</taxon>
        <taxon>Araneoidea</taxon>
        <taxon>Araneidae</taxon>
        <taxon>Caerostris</taxon>
    </lineage>
</organism>
<keyword evidence="2" id="KW-1185">Reference proteome</keyword>
<gene>
    <name evidence="1" type="ORF">CDAR_109381</name>
</gene>
<dbReference type="AlphaFoldDB" id="A0AAV4TV37"/>
<dbReference type="Proteomes" id="UP001054837">
    <property type="component" value="Unassembled WGS sequence"/>
</dbReference>
<name>A0AAV4TV37_9ARAC</name>
<protein>
    <submittedName>
        <fullName evidence="1">Uncharacterized protein</fullName>
    </submittedName>
</protein>
<comment type="caution">
    <text evidence="1">The sequence shown here is derived from an EMBL/GenBank/DDBJ whole genome shotgun (WGS) entry which is preliminary data.</text>
</comment>
<accession>A0AAV4TV37</accession>
<evidence type="ECO:0000313" key="2">
    <source>
        <dbReference type="Proteomes" id="UP001054837"/>
    </source>
</evidence>
<proteinExistence type="predicted"/>
<sequence length="174" mass="19598">MSILLIKTSSRAISGTLSSDFHFPSLGGMSCQNQETPFFFFTILFSLPFSSLFQRCACPRTTCLTKVPRAFASNPGTCHRRLPHPTFFPIHPRFSAWPAFVFTPLPICLDPFPQPPNLYFCRKGGCSETFRRCSFPCGCQEFSGLVLLLLGFTTGKWKKKKRINNNLLFPTGNL</sequence>
<dbReference type="PROSITE" id="PS51257">
    <property type="entry name" value="PROKAR_LIPOPROTEIN"/>
    <property type="match status" value="1"/>
</dbReference>
<reference evidence="1 2" key="1">
    <citation type="submission" date="2021-06" db="EMBL/GenBank/DDBJ databases">
        <title>Caerostris darwini draft genome.</title>
        <authorList>
            <person name="Kono N."/>
            <person name="Arakawa K."/>
        </authorList>
    </citation>
    <scope>NUCLEOTIDE SEQUENCE [LARGE SCALE GENOMIC DNA]</scope>
</reference>
<dbReference type="EMBL" id="BPLQ01010169">
    <property type="protein sequence ID" value="GIY48931.1"/>
    <property type="molecule type" value="Genomic_DNA"/>
</dbReference>
<evidence type="ECO:0000313" key="1">
    <source>
        <dbReference type="EMBL" id="GIY48931.1"/>
    </source>
</evidence>